<protein>
    <recommendedName>
        <fullName evidence="10">Small ribosomal subunit biogenesis GTPase RsgA</fullName>
        <ecNumber evidence="10">3.6.1.-</ecNumber>
    </recommendedName>
</protein>
<name>A0AAP9J0M9_PANTH</name>
<dbReference type="GO" id="GO:0003924">
    <property type="term" value="F:GTPase activity"/>
    <property type="evidence" value="ECO:0007669"/>
    <property type="project" value="UniProtKB-UniRule"/>
</dbReference>
<dbReference type="InterPro" id="IPR012340">
    <property type="entry name" value="NA-bd_OB-fold"/>
</dbReference>
<dbReference type="GO" id="GO:0046872">
    <property type="term" value="F:metal ion binding"/>
    <property type="evidence" value="ECO:0007669"/>
    <property type="project" value="UniProtKB-KW"/>
</dbReference>
<keyword evidence="4 10" id="KW-0699">rRNA-binding</keyword>
<dbReference type="InterPro" id="IPR004881">
    <property type="entry name" value="Ribosome_biogen_GTPase_RsgA"/>
</dbReference>
<keyword evidence="5 10" id="KW-0547">Nucleotide-binding</keyword>
<feature type="binding site" evidence="10">
    <location>
        <position position="296"/>
    </location>
    <ligand>
        <name>Zn(2+)</name>
        <dbReference type="ChEBI" id="CHEBI:29105"/>
    </ligand>
</feature>
<organism evidence="13 14">
    <name type="scientific">Paenibacillus thiaminolyticus</name>
    <name type="common">Bacillus thiaminolyticus</name>
    <dbReference type="NCBI Taxonomy" id="49283"/>
    <lineage>
        <taxon>Bacteria</taxon>
        <taxon>Bacillati</taxon>
        <taxon>Bacillota</taxon>
        <taxon>Bacilli</taxon>
        <taxon>Bacillales</taxon>
        <taxon>Paenibacillaceae</taxon>
        <taxon>Paenibacillus</taxon>
    </lineage>
</organism>
<dbReference type="InterPro" id="IPR030378">
    <property type="entry name" value="G_CP_dom"/>
</dbReference>
<feature type="domain" description="CP-type G" evidence="12">
    <location>
        <begin position="118"/>
        <end position="273"/>
    </location>
</feature>
<evidence type="ECO:0000256" key="4">
    <source>
        <dbReference type="ARBA" id="ARBA00022730"/>
    </source>
</evidence>
<evidence type="ECO:0000313" key="14">
    <source>
        <dbReference type="Proteomes" id="UP000315377"/>
    </source>
</evidence>
<comment type="similarity">
    <text evidence="10">Belongs to the TRAFAC class YlqF/YawG GTPase family. RsgA subfamily.</text>
</comment>
<dbReference type="Pfam" id="PF03193">
    <property type="entry name" value="RsgA_GTPase"/>
    <property type="match status" value="1"/>
</dbReference>
<evidence type="ECO:0000256" key="7">
    <source>
        <dbReference type="ARBA" id="ARBA00022833"/>
    </source>
</evidence>
<keyword evidence="2 10" id="KW-0690">Ribosome biogenesis</keyword>
<keyword evidence="8 10" id="KW-0694">RNA-binding</keyword>
<dbReference type="GO" id="GO:0005525">
    <property type="term" value="F:GTP binding"/>
    <property type="evidence" value="ECO:0007669"/>
    <property type="project" value="UniProtKB-UniRule"/>
</dbReference>
<dbReference type="PANTHER" id="PTHR32120:SF10">
    <property type="entry name" value="SMALL RIBOSOMAL SUBUNIT BIOGENESIS GTPASE RSGA"/>
    <property type="match status" value="1"/>
</dbReference>
<feature type="binding site" evidence="10">
    <location>
        <begin position="215"/>
        <end position="223"/>
    </location>
    <ligand>
        <name>GTP</name>
        <dbReference type="ChEBI" id="CHEBI:37565"/>
    </ligand>
</feature>
<dbReference type="GO" id="GO:0042274">
    <property type="term" value="P:ribosomal small subunit biogenesis"/>
    <property type="evidence" value="ECO:0007669"/>
    <property type="project" value="UniProtKB-UniRule"/>
</dbReference>
<dbReference type="InterPro" id="IPR027417">
    <property type="entry name" value="P-loop_NTPase"/>
</dbReference>
<evidence type="ECO:0000256" key="5">
    <source>
        <dbReference type="ARBA" id="ARBA00022741"/>
    </source>
</evidence>
<dbReference type="Gene3D" id="3.40.50.300">
    <property type="entry name" value="P-loop containing nucleotide triphosphate hydrolases"/>
    <property type="match status" value="1"/>
</dbReference>
<dbReference type="SUPFAM" id="SSF52540">
    <property type="entry name" value="P-loop containing nucleoside triphosphate hydrolases"/>
    <property type="match status" value="1"/>
</dbReference>
<dbReference type="SUPFAM" id="SSF50249">
    <property type="entry name" value="Nucleic acid-binding proteins"/>
    <property type="match status" value="1"/>
</dbReference>
<dbReference type="PANTHER" id="PTHR32120">
    <property type="entry name" value="SMALL RIBOSOMAL SUBUNIT BIOGENESIS GTPASE RSGA"/>
    <property type="match status" value="1"/>
</dbReference>
<evidence type="ECO:0000256" key="2">
    <source>
        <dbReference type="ARBA" id="ARBA00022517"/>
    </source>
</evidence>
<keyword evidence="3 10" id="KW-0479">Metal-binding</keyword>
<evidence type="ECO:0000256" key="9">
    <source>
        <dbReference type="ARBA" id="ARBA00023134"/>
    </source>
</evidence>
<evidence type="ECO:0000259" key="11">
    <source>
        <dbReference type="PROSITE" id="PS50936"/>
    </source>
</evidence>
<keyword evidence="1 10" id="KW-0963">Cytoplasm</keyword>
<dbReference type="Gene3D" id="1.10.40.50">
    <property type="entry name" value="Probable gtpase engc, domain 3"/>
    <property type="match status" value="1"/>
</dbReference>
<dbReference type="HAMAP" id="MF_01820">
    <property type="entry name" value="GTPase_RsgA"/>
    <property type="match status" value="1"/>
</dbReference>
<feature type="binding site" evidence="10">
    <location>
        <position position="303"/>
    </location>
    <ligand>
        <name>Zn(2+)</name>
        <dbReference type="ChEBI" id="CHEBI:29105"/>
    </ligand>
</feature>
<feature type="domain" description="EngC GTPase" evidence="11">
    <location>
        <begin position="124"/>
        <end position="271"/>
    </location>
</feature>
<keyword evidence="7 10" id="KW-0862">Zinc</keyword>
<dbReference type="NCBIfam" id="TIGR00157">
    <property type="entry name" value="ribosome small subunit-dependent GTPase A"/>
    <property type="match status" value="1"/>
</dbReference>
<evidence type="ECO:0000313" key="13">
    <source>
        <dbReference type="EMBL" id="QDM43941.1"/>
    </source>
</evidence>
<comment type="function">
    <text evidence="10">One of several proteins that assist in the late maturation steps of the functional core of the 30S ribosomal subunit. Helps release RbfA from mature subunits. May play a role in the assembly of ribosomal proteins into the subunit. Circularly permuted GTPase that catalyzes slow GTP hydrolysis, GTPase activity is stimulated by the 30S ribosomal subunit.</text>
</comment>
<dbReference type="PROSITE" id="PS51721">
    <property type="entry name" value="G_CP"/>
    <property type="match status" value="1"/>
</dbReference>
<accession>A0AAP9J0M9</accession>
<feature type="binding site" evidence="10">
    <location>
        <position position="309"/>
    </location>
    <ligand>
        <name>Zn(2+)</name>
        <dbReference type="ChEBI" id="CHEBI:29105"/>
    </ligand>
</feature>
<comment type="subunit">
    <text evidence="10">Monomer. Associates with 30S ribosomal subunit, binds 16S rRNA.</text>
</comment>
<feature type="binding site" evidence="10">
    <location>
        <position position="301"/>
    </location>
    <ligand>
        <name>Zn(2+)</name>
        <dbReference type="ChEBI" id="CHEBI:29105"/>
    </ligand>
</feature>
<dbReference type="EMBL" id="CP041405">
    <property type="protein sequence ID" value="QDM43941.1"/>
    <property type="molecule type" value="Genomic_DNA"/>
</dbReference>
<dbReference type="GO" id="GO:0019843">
    <property type="term" value="F:rRNA binding"/>
    <property type="evidence" value="ECO:0007669"/>
    <property type="project" value="UniProtKB-KW"/>
</dbReference>
<comment type="cofactor">
    <cofactor evidence="10">
        <name>Zn(2+)</name>
        <dbReference type="ChEBI" id="CHEBI:29105"/>
    </cofactor>
    <text evidence="10">Binds 1 zinc ion per subunit.</text>
</comment>
<evidence type="ECO:0000256" key="8">
    <source>
        <dbReference type="ARBA" id="ARBA00022884"/>
    </source>
</evidence>
<dbReference type="AlphaFoldDB" id="A0AAP9J0M9"/>
<dbReference type="PROSITE" id="PS50936">
    <property type="entry name" value="ENGC_GTPASE"/>
    <property type="match status" value="1"/>
</dbReference>
<sequence>MVTKSLQSLGWGSFFHDQCLPSAHHSYIPARVISQHNERYRVISEFGEFTAKVTGKFRYTALRLADYPVVGDFVWIEPNGDQARIHTVLHRKNSFSRKMPISGGRKMKNGVIEGGVTEEQVIASNLDTLFIMCGVDGNFSIPRLERYLTLARHQKLEPVILINKIDLCKQPDNYAAQVKEIAGGAAVLPISAAHRTGLDPLAAYMAPGQTIVFLGSSGVGKSTLLNTLLEREVQTTRHTSHYSGKGKHTTTHRQMFFHSSGCMIVDTPGMKELQLWADDDDLDSVFADVIDVISQCKFSNCTHRSEPGCALQSALKSGTLPRERYERYIAQLRELKRLQDKKKEYTRMQGKKNKYQS</sequence>
<evidence type="ECO:0000259" key="12">
    <source>
        <dbReference type="PROSITE" id="PS51721"/>
    </source>
</evidence>
<dbReference type="EC" id="3.6.1.-" evidence="10"/>
<dbReference type="InterPro" id="IPR010914">
    <property type="entry name" value="RsgA_GTPase_dom"/>
</dbReference>
<comment type="subcellular location">
    <subcellularLocation>
        <location evidence="10">Cytoplasm</location>
    </subcellularLocation>
</comment>
<gene>
    <name evidence="10 13" type="primary">rsgA</name>
    <name evidence="13" type="ORF">FLT43_10835</name>
</gene>
<dbReference type="CDD" id="cd01854">
    <property type="entry name" value="YjeQ_EngC"/>
    <property type="match status" value="1"/>
</dbReference>
<evidence type="ECO:0000256" key="6">
    <source>
        <dbReference type="ARBA" id="ARBA00022801"/>
    </source>
</evidence>
<keyword evidence="9 10" id="KW-0342">GTP-binding</keyword>
<evidence type="ECO:0000256" key="10">
    <source>
        <dbReference type="HAMAP-Rule" id="MF_01820"/>
    </source>
</evidence>
<evidence type="ECO:0000256" key="1">
    <source>
        <dbReference type="ARBA" id="ARBA00022490"/>
    </source>
</evidence>
<dbReference type="GO" id="GO:0005737">
    <property type="term" value="C:cytoplasm"/>
    <property type="evidence" value="ECO:0007669"/>
    <property type="project" value="UniProtKB-SubCell"/>
</dbReference>
<feature type="binding site" evidence="10">
    <location>
        <begin position="163"/>
        <end position="166"/>
    </location>
    <ligand>
        <name>GTP</name>
        <dbReference type="ChEBI" id="CHEBI:37565"/>
    </ligand>
</feature>
<dbReference type="Proteomes" id="UP000315377">
    <property type="component" value="Chromosome"/>
</dbReference>
<proteinExistence type="inferred from homology"/>
<reference evidence="13 14" key="1">
    <citation type="submission" date="2019-07" db="EMBL/GenBank/DDBJ databases">
        <title>Paenibacillus thiaminolyticus NRRL B-4156.</title>
        <authorList>
            <person name="Hehnly C."/>
            <person name="Zhang L."/>
        </authorList>
    </citation>
    <scope>NUCLEOTIDE SEQUENCE [LARGE SCALE GENOMIC DNA]</scope>
    <source>
        <strain evidence="13 14">NRRL B-4156</strain>
    </source>
</reference>
<evidence type="ECO:0000256" key="3">
    <source>
        <dbReference type="ARBA" id="ARBA00022723"/>
    </source>
</evidence>
<keyword evidence="6 10" id="KW-0378">Hydrolase</keyword>